<keyword evidence="3" id="KW-0143">Chaperone</keyword>
<dbReference type="PRINTS" id="PR00301">
    <property type="entry name" value="HEATSHOCK70"/>
</dbReference>
<dbReference type="Pfam" id="PF00012">
    <property type="entry name" value="HSP70"/>
    <property type="match status" value="1"/>
</dbReference>
<dbReference type="PANTHER" id="PTHR42749:SF1">
    <property type="entry name" value="CELL SHAPE-DETERMINING PROTEIN MREB"/>
    <property type="match status" value="1"/>
</dbReference>
<evidence type="ECO:0000313" key="5">
    <source>
        <dbReference type="Proteomes" id="UP000660265"/>
    </source>
</evidence>
<dbReference type="SUPFAM" id="SSF51230">
    <property type="entry name" value="Single hybrid motif"/>
    <property type="match status" value="1"/>
</dbReference>
<dbReference type="InterPro" id="IPR011053">
    <property type="entry name" value="Single_hybrid_motif"/>
</dbReference>
<evidence type="ECO:0000313" key="4">
    <source>
        <dbReference type="EMBL" id="GGJ85280.1"/>
    </source>
</evidence>
<evidence type="ECO:0008006" key="6">
    <source>
        <dbReference type="Google" id="ProtNLM"/>
    </source>
</evidence>
<keyword evidence="2" id="KW-0067">ATP-binding</keyword>
<dbReference type="Gene3D" id="3.30.420.40">
    <property type="match status" value="2"/>
</dbReference>
<dbReference type="Gene3D" id="3.90.640.10">
    <property type="entry name" value="Actin, Chain A, domain 4"/>
    <property type="match status" value="1"/>
</dbReference>
<comment type="caution">
    <text evidence="4">The sequence shown here is derived from an EMBL/GenBank/DDBJ whole genome shotgun (WGS) entry which is preliminary data.</text>
</comment>
<dbReference type="PANTHER" id="PTHR42749">
    <property type="entry name" value="CELL SHAPE-DETERMINING PROTEIN MREB"/>
    <property type="match status" value="1"/>
</dbReference>
<dbReference type="InterPro" id="IPR043129">
    <property type="entry name" value="ATPase_NBD"/>
</dbReference>
<reference evidence="5" key="1">
    <citation type="journal article" date="2019" name="Int. J. Syst. Evol. Microbiol.">
        <title>The Global Catalogue of Microorganisms (GCM) 10K type strain sequencing project: providing services to taxonomists for standard genome sequencing and annotation.</title>
        <authorList>
            <consortium name="The Broad Institute Genomics Platform"/>
            <consortium name="The Broad Institute Genome Sequencing Center for Infectious Disease"/>
            <person name="Wu L."/>
            <person name="Ma J."/>
        </authorList>
    </citation>
    <scope>NUCLEOTIDE SEQUENCE [LARGE SCALE GENOMIC DNA]</scope>
    <source>
        <strain evidence="5">CGMCC 4.7275</strain>
    </source>
</reference>
<evidence type="ECO:0000256" key="1">
    <source>
        <dbReference type="ARBA" id="ARBA00022741"/>
    </source>
</evidence>
<dbReference type="RefSeq" id="WP_189106635.1">
    <property type="nucleotide sequence ID" value="NZ_BMMV01000004.1"/>
</dbReference>
<gene>
    <name evidence="4" type="ORF">GCM10011583_16150</name>
</gene>
<evidence type="ECO:0000256" key="3">
    <source>
        <dbReference type="ARBA" id="ARBA00023186"/>
    </source>
</evidence>
<sequence>MTEPTDPVLAVDFGTSGTCATLADGSRTRQLREPASGDWSWPSAVFIDGNLPRVGTLAVTHKRLAPADHRDELKRYLGQDTPLRLAGRGYRPTVLVTALLQSVRAEAERVNGGPLARAVLTVPASYGPGDIRLTDLLAAARAAGIPAPEVVPEPVAAAFAPLAGGPLPPGTTVLVHDFGGGTFDTAVVTIEEDGHQVLGHATLDDCGGRDIDAAVVRYLRDAGGEDLRRLLDGPDEAADRARMDLRDFAQRLKHRLGAETTATDVFTPAEVRLTLDRQRLDTLIRPLLEQTTDRCAELLRTVRSEHATTRPEAHPPVVSAVVAVGGCSRLPGVPEHLARTLRLPVRQAEDPQTAVSQGAAAWALRGTAGRAARRTPSLGPAQDRTPLSWALPPGASTLLSWRVPQGGRFTAGEVLAQVRAPDGSLLDLTVTRAGTVTRFHAGVGDQILSGDWLVTTTAG</sequence>
<organism evidence="4 5">
    <name type="scientific">Streptomyces camponoticapitis</name>
    <dbReference type="NCBI Taxonomy" id="1616125"/>
    <lineage>
        <taxon>Bacteria</taxon>
        <taxon>Bacillati</taxon>
        <taxon>Actinomycetota</taxon>
        <taxon>Actinomycetes</taxon>
        <taxon>Kitasatosporales</taxon>
        <taxon>Streptomycetaceae</taxon>
        <taxon>Streptomyces</taxon>
    </lineage>
</organism>
<name>A0ABQ2E380_9ACTN</name>
<evidence type="ECO:0000256" key="2">
    <source>
        <dbReference type="ARBA" id="ARBA00022840"/>
    </source>
</evidence>
<proteinExistence type="predicted"/>
<dbReference type="InterPro" id="IPR013126">
    <property type="entry name" value="Hsp_70_fam"/>
</dbReference>
<dbReference type="EMBL" id="BMMV01000004">
    <property type="protein sequence ID" value="GGJ85280.1"/>
    <property type="molecule type" value="Genomic_DNA"/>
</dbReference>
<keyword evidence="5" id="KW-1185">Reference proteome</keyword>
<keyword evidence="1" id="KW-0547">Nucleotide-binding</keyword>
<dbReference type="SUPFAM" id="SSF53067">
    <property type="entry name" value="Actin-like ATPase domain"/>
    <property type="match status" value="2"/>
</dbReference>
<accession>A0ABQ2E380</accession>
<protein>
    <recommendedName>
        <fullName evidence="6">Hsp70 family protein</fullName>
    </recommendedName>
</protein>
<dbReference type="Proteomes" id="UP000660265">
    <property type="component" value="Unassembled WGS sequence"/>
</dbReference>
<dbReference type="Gene3D" id="2.40.50.100">
    <property type="match status" value="1"/>
</dbReference>